<dbReference type="PROSITE" id="PS50943">
    <property type="entry name" value="HTH_CROC1"/>
    <property type="match status" value="1"/>
</dbReference>
<dbReference type="Gene3D" id="1.10.260.40">
    <property type="entry name" value="lambda repressor-like DNA-binding domains"/>
    <property type="match status" value="1"/>
</dbReference>
<evidence type="ECO:0000313" key="2">
    <source>
        <dbReference type="EMBL" id="MFB5944226.1"/>
    </source>
</evidence>
<dbReference type="SMART" id="SM00530">
    <property type="entry name" value="HTH_XRE"/>
    <property type="match status" value="1"/>
</dbReference>
<comment type="caution">
    <text evidence="2">The sequence shown here is derived from an EMBL/GenBank/DDBJ whole genome shotgun (WGS) entry which is preliminary data.</text>
</comment>
<sequence length="58" mass="6607">MLERLDELGWKQVHLAEKMNVSKQQVSKWVKGSENFTLDTLVRLSEVLGVDLIVVAPK</sequence>
<organism evidence="2 3">
    <name type="scientific">Albibacterium profundi</name>
    <dbReference type="NCBI Taxonomy" id="3134906"/>
    <lineage>
        <taxon>Bacteria</taxon>
        <taxon>Pseudomonadati</taxon>
        <taxon>Bacteroidota</taxon>
        <taxon>Sphingobacteriia</taxon>
        <taxon>Sphingobacteriales</taxon>
        <taxon>Sphingobacteriaceae</taxon>
        <taxon>Albibacterium</taxon>
    </lineage>
</organism>
<name>A0ABV5C9T2_9SPHI</name>
<dbReference type="SUPFAM" id="SSF47413">
    <property type="entry name" value="lambda repressor-like DNA-binding domains"/>
    <property type="match status" value="1"/>
</dbReference>
<accession>A0ABV5C9T2</accession>
<proteinExistence type="predicted"/>
<reference evidence="2 3" key="1">
    <citation type="submission" date="2024-04" db="EMBL/GenBank/DDBJ databases">
        <title>Albibacterium profundi sp. nov., isolated from sediment of the Challenger Deep of Mariana Trench.</title>
        <authorList>
            <person name="Wang Y."/>
        </authorList>
    </citation>
    <scope>NUCLEOTIDE SEQUENCE [LARGE SCALE GENOMIC DNA]</scope>
    <source>
        <strain evidence="2 3">RHL897</strain>
    </source>
</reference>
<feature type="domain" description="HTH cro/C1-type" evidence="1">
    <location>
        <begin position="1"/>
        <end position="55"/>
    </location>
</feature>
<keyword evidence="3" id="KW-1185">Reference proteome</keyword>
<dbReference type="Proteomes" id="UP001580928">
    <property type="component" value="Unassembled WGS sequence"/>
</dbReference>
<dbReference type="InterPro" id="IPR001387">
    <property type="entry name" value="Cro/C1-type_HTH"/>
</dbReference>
<gene>
    <name evidence="2" type="ORF">WKR92_00130</name>
</gene>
<dbReference type="CDD" id="cd00093">
    <property type="entry name" value="HTH_XRE"/>
    <property type="match status" value="1"/>
</dbReference>
<dbReference type="InterPro" id="IPR010982">
    <property type="entry name" value="Lambda_DNA-bd_dom_sf"/>
</dbReference>
<evidence type="ECO:0000259" key="1">
    <source>
        <dbReference type="PROSITE" id="PS50943"/>
    </source>
</evidence>
<dbReference type="Pfam" id="PF01381">
    <property type="entry name" value="HTH_3"/>
    <property type="match status" value="1"/>
</dbReference>
<evidence type="ECO:0000313" key="3">
    <source>
        <dbReference type="Proteomes" id="UP001580928"/>
    </source>
</evidence>
<protein>
    <submittedName>
        <fullName evidence="2">Helix-turn-helix transcriptional regulator</fullName>
    </submittedName>
</protein>
<dbReference type="EMBL" id="JBBVGT010000001">
    <property type="protein sequence ID" value="MFB5944226.1"/>
    <property type="molecule type" value="Genomic_DNA"/>
</dbReference>